<evidence type="ECO:0000313" key="1">
    <source>
        <dbReference type="EMBL" id="ADR18585.1"/>
    </source>
</evidence>
<reference key="1">
    <citation type="submission" date="2010-11" db="EMBL/GenBank/DDBJ databases">
        <title>The complete genome of chromosome of Calditerrivibrio nitroreducens DSM 19672.</title>
        <authorList>
            <consortium name="US DOE Joint Genome Institute (JGI-PGF)"/>
            <person name="Lucas S."/>
            <person name="Copeland A."/>
            <person name="Lapidus A."/>
            <person name="Bruce D."/>
            <person name="Goodwin L."/>
            <person name="Pitluck S."/>
            <person name="Kyrpides N."/>
            <person name="Mavromatis K."/>
            <person name="Ivanova N."/>
            <person name="Mikhailova N."/>
            <person name="Zeytun A."/>
            <person name="Brettin T."/>
            <person name="Detter J.C."/>
            <person name="Tapia R."/>
            <person name="Han C."/>
            <person name="Land M."/>
            <person name="Hauser L."/>
            <person name="Markowitz V."/>
            <person name="Cheng J.-F."/>
            <person name="Hugenholtz P."/>
            <person name="Woyke T."/>
            <person name="Wu D."/>
            <person name="Spring S."/>
            <person name="Schroeder M."/>
            <person name="Brambilla E."/>
            <person name="Klenk H.-P."/>
            <person name="Eisen J.A."/>
        </authorList>
    </citation>
    <scope>NUCLEOTIDE SEQUENCE [LARGE SCALE GENOMIC DNA]</scope>
    <source>
        <strain>DSM 19672</strain>
    </source>
</reference>
<protein>
    <submittedName>
        <fullName evidence="1">Uncharacterized protein</fullName>
    </submittedName>
</protein>
<dbReference type="Proteomes" id="UP000007039">
    <property type="component" value="Chromosome"/>
</dbReference>
<dbReference type="eggNOG" id="ENOG50308ZC">
    <property type="taxonomic scope" value="Bacteria"/>
</dbReference>
<name>E4TG35_CALNY</name>
<dbReference type="EMBL" id="CP002347">
    <property type="protein sequence ID" value="ADR18585.1"/>
    <property type="molecule type" value="Genomic_DNA"/>
</dbReference>
<gene>
    <name evidence="1" type="ordered locus">Calni_0674</name>
</gene>
<keyword evidence="2" id="KW-1185">Reference proteome</keyword>
<dbReference type="HOGENOM" id="CLU_2421407_0_0_0"/>
<dbReference type="STRING" id="768670.Calni_0674"/>
<proteinExistence type="predicted"/>
<dbReference type="OrthoDB" id="9810499at2"/>
<reference evidence="1 2" key="2">
    <citation type="journal article" date="2011" name="Stand. Genomic Sci.">
        <title>Complete genome sequence of Calditerrivibrio nitroreducens type strain (Yu37-1).</title>
        <authorList>
            <person name="Pitluck S."/>
            <person name="Sikorski J."/>
            <person name="Zeytun A."/>
            <person name="Lapidus A."/>
            <person name="Nolan M."/>
            <person name="Lucas S."/>
            <person name="Hammon N."/>
            <person name="Deshpande S."/>
            <person name="Cheng J.F."/>
            <person name="Tapia R."/>
            <person name="Han C."/>
            <person name="Goodwin L."/>
            <person name="Liolios K."/>
            <person name="Pagani I."/>
            <person name="Ivanova N."/>
            <person name="Mavromatis K."/>
            <person name="Pati A."/>
            <person name="Chen A."/>
            <person name="Palaniappan K."/>
            <person name="Hauser L."/>
            <person name="Chang Y.J."/>
            <person name="Jeffries C.D."/>
            <person name="Detter J.C."/>
            <person name="Brambilla E."/>
            <person name="Djao O.D."/>
            <person name="Rohde M."/>
            <person name="Spring S."/>
            <person name="Goker M."/>
            <person name="Woyke T."/>
            <person name="Bristow J."/>
            <person name="Eisen J.A."/>
            <person name="Markowitz V."/>
            <person name="Hugenholtz P."/>
            <person name="Kyrpides N.C."/>
            <person name="Klenk H.P."/>
            <person name="Land M."/>
        </authorList>
    </citation>
    <scope>NUCLEOTIDE SEQUENCE [LARGE SCALE GENOMIC DNA]</scope>
    <source>
        <strain evidence="2">DSM 19672 / NBRC 101217 / Yu37-1</strain>
    </source>
</reference>
<dbReference type="KEGG" id="cni:Calni_0674"/>
<accession>E4TG35</accession>
<organism evidence="1 2">
    <name type="scientific">Calditerrivibrio nitroreducens (strain DSM 19672 / NBRC 101217 / Yu37-1)</name>
    <dbReference type="NCBI Taxonomy" id="768670"/>
    <lineage>
        <taxon>Bacteria</taxon>
        <taxon>Pseudomonadati</taxon>
        <taxon>Deferribacterota</taxon>
        <taxon>Deferribacteres</taxon>
        <taxon>Deferribacterales</taxon>
        <taxon>Calditerrivibrionaceae</taxon>
    </lineage>
</organism>
<sequence length="91" mass="10643">MLKNYSIFKVEIVDIDYGMYMTGITAKNGKIVFSVMMKTEEAIKAMIEKNREAYCVLSGKDVIIFRDFKYFASKFILNRKVIEEYFSKILA</sequence>
<dbReference type="AlphaFoldDB" id="E4TG35"/>
<evidence type="ECO:0000313" key="2">
    <source>
        <dbReference type="Proteomes" id="UP000007039"/>
    </source>
</evidence>
<dbReference type="RefSeq" id="WP_013450798.1">
    <property type="nucleotide sequence ID" value="NC_014758.1"/>
</dbReference>